<evidence type="ECO:0000256" key="3">
    <source>
        <dbReference type="ARBA" id="ARBA00022448"/>
    </source>
</evidence>
<keyword evidence="11" id="KW-1185">Reference proteome</keyword>
<dbReference type="InterPro" id="IPR051788">
    <property type="entry name" value="MFS_Transporter"/>
</dbReference>
<feature type="transmembrane region" description="Helical" evidence="7">
    <location>
        <begin position="362"/>
        <end position="383"/>
    </location>
</feature>
<evidence type="ECO:0000313" key="12">
    <source>
        <dbReference type="Proteomes" id="UP000179536"/>
    </source>
</evidence>
<dbReference type="PANTHER" id="PTHR23514:SF3">
    <property type="entry name" value="BYPASS OF STOP CODON PROTEIN 6"/>
    <property type="match status" value="1"/>
</dbReference>
<keyword evidence="6 7" id="KW-0472">Membrane</keyword>
<dbReference type="RefSeq" id="WP_139192305.1">
    <property type="nucleotide sequence ID" value="NZ_MBFA02000029.1"/>
</dbReference>
<evidence type="ECO:0000256" key="7">
    <source>
        <dbReference type="SAM" id="Phobius"/>
    </source>
</evidence>
<dbReference type="Pfam" id="PF07690">
    <property type="entry name" value="MFS_1"/>
    <property type="match status" value="1"/>
</dbReference>
<dbReference type="GO" id="GO:0012505">
    <property type="term" value="C:endomembrane system"/>
    <property type="evidence" value="ECO:0007669"/>
    <property type="project" value="UniProtKB-SubCell"/>
</dbReference>
<dbReference type="Proteomes" id="UP000179454">
    <property type="component" value="Unassembled WGS sequence"/>
</dbReference>
<dbReference type="PANTHER" id="PTHR23514">
    <property type="entry name" value="BYPASS OF STOP CODON PROTEIN 6"/>
    <property type="match status" value="1"/>
</dbReference>
<feature type="transmembrane region" description="Helical" evidence="7">
    <location>
        <begin position="302"/>
        <end position="320"/>
    </location>
</feature>
<dbReference type="EMBL" id="MBFA02000029">
    <property type="protein sequence ID" value="MUP13247.1"/>
    <property type="molecule type" value="Genomic_DNA"/>
</dbReference>
<dbReference type="InterPro" id="IPR011701">
    <property type="entry name" value="MFS"/>
</dbReference>
<feature type="transmembrane region" description="Helical" evidence="7">
    <location>
        <begin position="204"/>
        <end position="227"/>
    </location>
</feature>
<feature type="transmembrane region" description="Helical" evidence="7">
    <location>
        <begin position="247"/>
        <end position="268"/>
    </location>
</feature>
<feature type="transmembrane region" description="Helical" evidence="7">
    <location>
        <begin position="280"/>
        <end position="296"/>
    </location>
</feature>
<evidence type="ECO:0000259" key="8">
    <source>
        <dbReference type="PROSITE" id="PS50850"/>
    </source>
</evidence>
<dbReference type="InterPro" id="IPR036259">
    <property type="entry name" value="MFS_trans_sf"/>
</dbReference>
<feature type="transmembrane region" description="Helical" evidence="7">
    <location>
        <begin position="132"/>
        <end position="156"/>
    </location>
</feature>
<keyword evidence="3" id="KW-0813">Transport</keyword>
<feature type="transmembrane region" description="Helical" evidence="7">
    <location>
        <begin position="97"/>
        <end position="120"/>
    </location>
</feature>
<comment type="subcellular location">
    <subcellularLocation>
        <location evidence="1">Endomembrane system</location>
        <topology evidence="1">Multi-pass membrane protein</topology>
    </subcellularLocation>
</comment>
<dbReference type="SUPFAM" id="SSF103473">
    <property type="entry name" value="MFS general substrate transporter"/>
    <property type="match status" value="1"/>
</dbReference>
<sequence length="390" mass="41482">MTNNRLLLGVSASISFFFWGMLGVSIGALLPNAMETFSLSPFMAGMVFVIWSIGFSVGSFAAERLLRAYGTIIVLTLLSALTAVFSLLQFTATVPSLFYAIYLALGLCGGAIFTASHTLFGELFVDRRSSALAVLDVVFSVGNMAAPLLIVAVLSWKISWQSFYLLLTFGFTLITGLFALQLLGRNAEVFHERADSTMDARTGLNILPLASLVSLAIASFALGATEWTQNVWFVSYALEEGLPQDLARFGLSAFTAGMIASRVFVIWFDGAVRSVAIQRTMLLLALVGETIVIIAATAPLMLLGNVILGAGIGGLFPIFLGRAMDHNPSSSAALSMLMVVSLTLGGQVASFALGALSDRFGVTTAFSATVPIILIMAITFEAYRRSVAKA</sequence>
<feature type="transmembrane region" description="Helical" evidence="7">
    <location>
        <begin position="42"/>
        <end position="62"/>
    </location>
</feature>
<feature type="domain" description="Major facilitator superfamily (MFS) profile" evidence="8">
    <location>
        <begin position="8"/>
        <end position="385"/>
    </location>
</feature>
<reference evidence="11 12" key="1">
    <citation type="submission" date="2019-11" db="EMBL/GenBank/DDBJ databases">
        <title>Whole-genome sequencing of Allorhizobium vitis.</title>
        <authorList>
            <person name="Gan H.M."/>
            <person name="Savka M.A."/>
        </authorList>
    </citation>
    <scope>NUCLEOTIDE SEQUENCE [LARGE SCALE GENOMIC DNA]</scope>
    <source>
        <strain evidence="10 12">RF2/1</strain>
        <strain evidence="9 11">T1/7</strain>
    </source>
</reference>
<comment type="caution">
    <text evidence="10">The sequence shown here is derived from an EMBL/GenBank/DDBJ whole genome shotgun (WGS) entry which is preliminary data.</text>
</comment>
<dbReference type="PROSITE" id="PS50850">
    <property type="entry name" value="MFS"/>
    <property type="match status" value="1"/>
</dbReference>
<evidence type="ECO:0000313" key="10">
    <source>
        <dbReference type="EMBL" id="MUP13247.1"/>
    </source>
</evidence>
<feature type="transmembrane region" description="Helical" evidence="7">
    <location>
        <begin position="332"/>
        <end position="356"/>
    </location>
</feature>
<feature type="transmembrane region" description="Helical" evidence="7">
    <location>
        <begin position="7"/>
        <end position="30"/>
    </location>
</feature>
<evidence type="ECO:0000256" key="2">
    <source>
        <dbReference type="ARBA" id="ARBA00008335"/>
    </source>
</evidence>
<dbReference type="Proteomes" id="UP000179536">
    <property type="component" value="Unassembled WGS sequence"/>
</dbReference>
<protein>
    <submittedName>
        <fullName evidence="10">MFS transporter</fullName>
    </submittedName>
</protein>
<accession>A0ABD6HHE1</accession>
<feature type="transmembrane region" description="Helical" evidence="7">
    <location>
        <begin position="162"/>
        <end position="183"/>
    </location>
</feature>
<comment type="similarity">
    <text evidence="2">Belongs to the major facilitator superfamily.</text>
</comment>
<proteinExistence type="inferred from homology"/>
<feature type="transmembrane region" description="Helical" evidence="7">
    <location>
        <begin position="69"/>
        <end position="91"/>
    </location>
</feature>
<organism evidence="10 12">
    <name type="scientific">Agrobacterium vitis</name>
    <name type="common">Rhizobium vitis</name>
    <dbReference type="NCBI Taxonomy" id="373"/>
    <lineage>
        <taxon>Bacteria</taxon>
        <taxon>Pseudomonadati</taxon>
        <taxon>Pseudomonadota</taxon>
        <taxon>Alphaproteobacteria</taxon>
        <taxon>Hyphomicrobiales</taxon>
        <taxon>Rhizobiaceae</taxon>
        <taxon>Rhizobium/Agrobacterium group</taxon>
        <taxon>Agrobacterium</taxon>
    </lineage>
</organism>
<evidence type="ECO:0000256" key="6">
    <source>
        <dbReference type="ARBA" id="ARBA00023136"/>
    </source>
</evidence>
<evidence type="ECO:0000313" key="9">
    <source>
        <dbReference type="EMBL" id="MUO45353.1"/>
    </source>
</evidence>
<dbReference type="AlphaFoldDB" id="A0ABD6HHE1"/>
<keyword evidence="5 7" id="KW-1133">Transmembrane helix</keyword>
<evidence type="ECO:0000256" key="5">
    <source>
        <dbReference type="ARBA" id="ARBA00022989"/>
    </source>
</evidence>
<dbReference type="InterPro" id="IPR020846">
    <property type="entry name" value="MFS_dom"/>
</dbReference>
<evidence type="ECO:0000256" key="1">
    <source>
        <dbReference type="ARBA" id="ARBA00004127"/>
    </source>
</evidence>
<gene>
    <name evidence="10" type="ORF">BBK91_025745</name>
    <name evidence="9" type="ORF">BBL17_026655</name>
</gene>
<evidence type="ECO:0000313" key="11">
    <source>
        <dbReference type="Proteomes" id="UP000179454"/>
    </source>
</evidence>
<dbReference type="Gene3D" id="1.20.1250.20">
    <property type="entry name" value="MFS general substrate transporter like domains"/>
    <property type="match status" value="1"/>
</dbReference>
<evidence type="ECO:0000256" key="4">
    <source>
        <dbReference type="ARBA" id="ARBA00022692"/>
    </source>
</evidence>
<keyword evidence="4 7" id="KW-0812">Transmembrane</keyword>
<name>A0ABD6HHE1_AGRVI</name>
<dbReference type="EMBL" id="MBFE02000034">
    <property type="protein sequence ID" value="MUO45353.1"/>
    <property type="molecule type" value="Genomic_DNA"/>
</dbReference>